<sequence length="130" mass="15108">MSNKPIIDLKDDYMVVTGTGVRRNFMDIIDGTVKIYNAAKELNISRVIGDYRKVRYEVAMSEAFNLVRYYEMKLPDFYNISMASVSNPKDLEIAKFWEELCNKRGFNAAVFTDYNSAEKWILNQPVKKIT</sequence>
<protein>
    <recommendedName>
        <fullName evidence="3">STAS/SEC14 domain-containing protein</fullName>
    </recommendedName>
</protein>
<organism evidence="1 2">
    <name type="scientific">Marivirga lumbricoides</name>
    <dbReference type="NCBI Taxonomy" id="1046115"/>
    <lineage>
        <taxon>Bacteria</taxon>
        <taxon>Pseudomonadati</taxon>
        <taxon>Bacteroidota</taxon>
        <taxon>Cytophagia</taxon>
        <taxon>Cytophagales</taxon>
        <taxon>Marivirgaceae</taxon>
        <taxon>Marivirga</taxon>
    </lineage>
</organism>
<evidence type="ECO:0000313" key="1">
    <source>
        <dbReference type="EMBL" id="PTB96202.1"/>
    </source>
</evidence>
<dbReference type="Proteomes" id="UP000240608">
    <property type="component" value="Unassembled WGS sequence"/>
</dbReference>
<dbReference type="EMBL" id="PYVU01000062">
    <property type="protein sequence ID" value="PTB96202.1"/>
    <property type="molecule type" value="Genomic_DNA"/>
</dbReference>
<reference evidence="1 2" key="1">
    <citation type="submission" date="2018-03" db="EMBL/GenBank/DDBJ databases">
        <title>Cross-interface Injection: A General Nanoliter Liquid Handling Method Applied to Single Cells Genome Amplification Automated Nanoliter Liquid Handling Applied to Single Cell Multiple Displacement Amplification.</title>
        <authorList>
            <person name="Yun J."/>
            <person name="Xu P."/>
            <person name="Xu J."/>
            <person name="Dai X."/>
            <person name="Wang Y."/>
            <person name="Zheng X."/>
            <person name="Cao C."/>
            <person name="Yi Q."/>
            <person name="Zhu Y."/>
            <person name="Wang L."/>
            <person name="Dong Z."/>
            <person name="Huang Y."/>
            <person name="Huang L."/>
            <person name="Du W."/>
        </authorList>
    </citation>
    <scope>NUCLEOTIDE SEQUENCE [LARGE SCALE GENOMIC DNA]</scope>
    <source>
        <strain evidence="1 2">Z-D1-2</strain>
    </source>
</reference>
<comment type="caution">
    <text evidence="1">The sequence shown here is derived from an EMBL/GenBank/DDBJ whole genome shotgun (WGS) entry which is preliminary data.</text>
</comment>
<evidence type="ECO:0000313" key="2">
    <source>
        <dbReference type="Proteomes" id="UP000240608"/>
    </source>
</evidence>
<accession>A0A2T4DQX7</accession>
<proteinExistence type="predicted"/>
<dbReference type="AlphaFoldDB" id="A0A2T4DQX7"/>
<gene>
    <name evidence="1" type="ORF">C9994_08475</name>
</gene>
<evidence type="ECO:0008006" key="3">
    <source>
        <dbReference type="Google" id="ProtNLM"/>
    </source>
</evidence>
<name>A0A2T4DQX7_9BACT</name>